<dbReference type="GO" id="GO:0005576">
    <property type="term" value="C:extracellular region"/>
    <property type="evidence" value="ECO:0007669"/>
    <property type="project" value="UniProtKB-SubCell"/>
</dbReference>
<evidence type="ECO:0000256" key="3">
    <source>
        <dbReference type="SAM" id="MobiDB-lite"/>
    </source>
</evidence>
<keyword evidence="2" id="KW-0964">Secreted</keyword>
<dbReference type="InterPro" id="IPR011049">
    <property type="entry name" value="Serralysin-like_metalloprot_C"/>
</dbReference>
<dbReference type="Pfam" id="PF00353">
    <property type="entry name" value="HemolysinCabind"/>
    <property type="match status" value="5"/>
</dbReference>
<evidence type="ECO:0000313" key="4">
    <source>
        <dbReference type="EMBL" id="RAK68481.1"/>
    </source>
</evidence>
<protein>
    <recommendedName>
        <fullName evidence="6">Calcium-binding protein</fullName>
    </recommendedName>
</protein>
<dbReference type="Proteomes" id="UP000249524">
    <property type="component" value="Unassembled WGS sequence"/>
</dbReference>
<evidence type="ECO:0000313" key="5">
    <source>
        <dbReference type="Proteomes" id="UP000249524"/>
    </source>
</evidence>
<name>A0A328BPS8_9CAUL</name>
<evidence type="ECO:0000256" key="2">
    <source>
        <dbReference type="ARBA" id="ARBA00022525"/>
    </source>
</evidence>
<evidence type="ECO:0000256" key="1">
    <source>
        <dbReference type="ARBA" id="ARBA00004613"/>
    </source>
</evidence>
<dbReference type="Gene3D" id="2.150.10.10">
    <property type="entry name" value="Serralysin-like metalloprotease, C-terminal"/>
    <property type="match status" value="3"/>
</dbReference>
<dbReference type="PRINTS" id="PR00313">
    <property type="entry name" value="CABNDNGRPT"/>
</dbReference>
<organism evidence="4 5">
    <name type="scientific">Phenylobacterium kunshanense</name>
    <dbReference type="NCBI Taxonomy" id="1445034"/>
    <lineage>
        <taxon>Bacteria</taxon>
        <taxon>Pseudomonadati</taxon>
        <taxon>Pseudomonadota</taxon>
        <taxon>Alphaproteobacteria</taxon>
        <taxon>Caulobacterales</taxon>
        <taxon>Caulobacteraceae</taxon>
        <taxon>Phenylobacterium</taxon>
    </lineage>
</organism>
<accession>A0A328BPS8</accession>
<keyword evidence="5" id="KW-1185">Reference proteome</keyword>
<dbReference type="AlphaFoldDB" id="A0A328BPS8"/>
<dbReference type="InterPro" id="IPR050557">
    <property type="entry name" value="RTX_toxin/Mannuronan_C5-epim"/>
</dbReference>
<dbReference type="SUPFAM" id="SSF51120">
    <property type="entry name" value="beta-Roll"/>
    <property type="match status" value="2"/>
</dbReference>
<sequence length="452" mass="45387">MSAAQALAFSAADTLLVDQGSANTTTIQFGATTIVMTVAGTSVVFGAGLGNATATFADGSRLFIGTTGNDAPSAFGAEDNGLYGGAGADTLDAGDGANQLQGNQGEDKLIGGRGRDVIYGGQDNDTIIVGESSGGGTNFAQGNRGDDTISGSRVDSDTLLGGQGNDVLGASDAGPGRRSGLFTLYENPVGVSGGGNDVINGNLGDDVIFGGTGDDTLIGEDGRDHIVDSGGRNFIDAGADKDFIDVAGEATVYAGSGGDVIDLRDGTFWVDMGDGDDACIGLFEGGVGQATIVGGSGRDLIRGTNGADSISGGSENDVLAGWGGQDTLSGGDGADEFDFYGGQSFTELSDLDVILDWTSADYLYFQDLKTGDAVGPGVGFNYFEGFASTYEAALAMANAQIAAGEINYVAIQVGSDVFVFADSLTNNGVADTAVRLANCTLDAMGFANFLTG</sequence>
<dbReference type="InterPro" id="IPR001343">
    <property type="entry name" value="Hemolysn_Ca-bd"/>
</dbReference>
<reference evidence="4 5" key="1">
    <citation type="submission" date="2018-05" db="EMBL/GenBank/DDBJ databases">
        <authorList>
            <person name="Lanie J.A."/>
            <person name="Ng W.-L."/>
            <person name="Kazmierczak K.M."/>
            <person name="Andrzejewski T.M."/>
            <person name="Davidsen T.M."/>
            <person name="Wayne K.J."/>
            <person name="Tettelin H."/>
            <person name="Glass J.I."/>
            <person name="Rusch D."/>
            <person name="Podicherti R."/>
            <person name="Tsui H.-C.T."/>
            <person name="Winkler M.E."/>
        </authorList>
    </citation>
    <scope>NUCLEOTIDE SEQUENCE [LARGE SCALE GENOMIC DNA]</scope>
    <source>
        <strain evidence="4 5">BUT-10</strain>
    </source>
</reference>
<comment type="caution">
    <text evidence="4">The sequence shown here is derived from an EMBL/GenBank/DDBJ whole genome shotgun (WGS) entry which is preliminary data.</text>
</comment>
<dbReference type="PROSITE" id="PS00330">
    <property type="entry name" value="HEMOLYSIN_CALCIUM"/>
    <property type="match status" value="4"/>
</dbReference>
<dbReference type="PANTHER" id="PTHR38340">
    <property type="entry name" value="S-LAYER PROTEIN"/>
    <property type="match status" value="1"/>
</dbReference>
<dbReference type="GO" id="GO:0005509">
    <property type="term" value="F:calcium ion binding"/>
    <property type="evidence" value="ECO:0007669"/>
    <property type="project" value="InterPro"/>
</dbReference>
<comment type="subcellular location">
    <subcellularLocation>
        <location evidence="1">Secreted</location>
    </subcellularLocation>
</comment>
<feature type="region of interest" description="Disordered" evidence="3">
    <location>
        <begin position="94"/>
        <end position="113"/>
    </location>
</feature>
<dbReference type="InterPro" id="IPR018511">
    <property type="entry name" value="Hemolysin-typ_Ca-bd_CS"/>
</dbReference>
<gene>
    <name evidence="4" type="ORF">DJ019_00155</name>
</gene>
<dbReference type="PANTHER" id="PTHR38340:SF1">
    <property type="entry name" value="S-LAYER PROTEIN"/>
    <property type="match status" value="1"/>
</dbReference>
<proteinExistence type="predicted"/>
<evidence type="ECO:0008006" key="6">
    <source>
        <dbReference type="Google" id="ProtNLM"/>
    </source>
</evidence>
<dbReference type="EMBL" id="QFYS01000001">
    <property type="protein sequence ID" value="RAK68481.1"/>
    <property type="molecule type" value="Genomic_DNA"/>
</dbReference>